<evidence type="ECO:0000313" key="2">
    <source>
        <dbReference type="EMBL" id="MBD2766846.1"/>
    </source>
</evidence>
<accession>A0A927BAF6</accession>
<dbReference type="RefSeq" id="WP_191003664.1">
    <property type="nucleotide sequence ID" value="NZ_JACXAD010000002.1"/>
</dbReference>
<gene>
    <name evidence="2" type="ORF">IC235_02940</name>
</gene>
<dbReference type="InterPro" id="IPR000595">
    <property type="entry name" value="cNMP-bd_dom"/>
</dbReference>
<organism evidence="2 3">
    <name type="scientific">Hymenobacter montanus</name>
    <dbReference type="NCBI Taxonomy" id="2771359"/>
    <lineage>
        <taxon>Bacteria</taxon>
        <taxon>Pseudomonadati</taxon>
        <taxon>Bacteroidota</taxon>
        <taxon>Cytophagia</taxon>
        <taxon>Cytophagales</taxon>
        <taxon>Hymenobacteraceae</taxon>
        <taxon>Hymenobacter</taxon>
    </lineage>
</organism>
<sequence>MHLVHEYFKRIAPVPPDAWQVLEPLFVLTELPKGTYFARAGEVAHSLGVLESGLLRAFYSSATGVEYNKHFFQAPTLFGAYASLVTGQPSQIQLQALTDSRAWVVRYADLEALLPAWPALEHLARRWAELLYVQKEEREIEIVLLGAEQRYQLLRQRHPDLEQLVPQYHIASYLGITPTQLSRVRRALVRPR</sequence>
<protein>
    <submittedName>
        <fullName evidence="2">Crp/Fnr family transcriptional regulator</fullName>
    </submittedName>
</protein>
<dbReference type="InterPro" id="IPR014710">
    <property type="entry name" value="RmlC-like_jellyroll"/>
</dbReference>
<dbReference type="AlphaFoldDB" id="A0A927BAF6"/>
<dbReference type="SUPFAM" id="SSF51206">
    <property type="entry name" value="cAMP-binding domain-like"/>
    <property type="match status" value="1"/>
</dbReference>
<name>A0A927BAF6_9BACT</name>
<reference evidence="2" key="1">
    <citation type="submission" date="2020-09" db="EMBL/GenBank/DDBJ databases">
        <authorList>
            <person name="Kim M.K."/>
        </authorList>
    </citation>
    <scope>NUCLEOTIDE SEQUENCE</scope>
    <source>
        <strain evidence="2">BT664</strain>
    </source>
</reference>
<comment type="caution">
    <text evidence="2">The sequence shown here is derived from an EMBL/GenBank/DDBJ whole genome shotgun (WGS) entry which is preliminary data.</text>
</comment>
<dbReference type="Proteomes" id="UP000612233">
    <property type="component" value="Unassembled WGS sequence"/>
</dbReference>
<dbReference type="EMBL" id="JACXAD010000002">
    <property type="protein sequence ID" value="MBD2766846.1"/>
    <property type="molecule type" value="Genomic_DNA"/>
</dbReference>
<dbReference type="CDD" id="cd00038">
    <property type="entry name" value="CAP_ED"/>
    <property type="match status" value="1"/>
</dbReference>
<dbReference type="InterPro" id="IPR018490">
    <property type="entry name" value="cNMP-bd_dom_sf"/>
</dbReference>
<proteinExistence type="predicted"/>
<dbReference type="Gene3D" id="2.60.120.10">
    <property type="entry name" value="Jelly Rolls"/>
    <property type="match status" value="1"/>
</dbReference>
<dbReference type="PROSITE" id="PS50042">
    <property type="entry name" value="CNMP_BINDING_3"/>
    <property type="match status" value="1"/>
</dbReference>
<dbReference type="Pfam" id="PF00027">
    <property type="entry name" value="cNMP_binding"/>
    <property type="match status" value="1"/>
</dbReference>
<evidence type="ECO:0000313" key="3">
    <source>
        <dbReference type="Proteomes" id="UP000612233"/>
    </source>
</evidence>
<keyword evidence="3" id="KW-1185">Reference proteome</keyword>
<evidence type="ECO:0000259" key="1">
    <source>
        <dbReference type="PROSITE" id="PS50042"/>
    </source>
</evidence>
<feature type="domain" description="Cyclic nucleotide-binding" evidence="1">
    <location>
        <begin position="20"/>
        <end position="114"/>
    </location>
</feature>